<protein>
    <submittedName>
        <fullName evidence="2">Uncharacterized protein</fullName>
    </submittedName>
</protein>
<reference evidence="3" key="1">
    <citation type="submission" date="2016-10" db="EMBL/GenBank/DDBJ databases">
        <authorList>
            <person name="Varghese N."/>
            <person name="Submissions S."/>
        </authorList>
    </citation>
    <scope>NUCLEOTIDE SEQUENCE [LARGE SCALE GENOMIC DNA]</scope>
    <source>
        <strain evidence="3">DSM 45421</strain>
    </source>
</reference>
<dbReference type="EMBL" id="FMZF01000004">
    <property type="protein sequence ID" value="SDC92272.1"/>
    <property type="molecule type" value="Genomic_DNA"/>
</dbReference>
<dbReference type="AlphaFoldDB" id="A0A1G6QIG5"/>
<dbReference type="Proteomes" id="UP000199416">
    <property type="component" value="Unassembled WGS sequence"/>
</dbReference>
<accession>A0A1G6QIG5</accession>
<evidence type="ECO:0000313" key="3">
    <source>
        <dbReference type="Proteomes" id="UP000199416"/>
    </source>
</evidence>
<evidence type="ECO:0000256" key="1">
    <source>
        <dbReference type="SAM" id="SignalP"/>
    </source>
</evidence>
<organism evidence="2 3">
    <name type="scientific">Geodermatophilus telluris</name>
    <dbReference type="NCBI Taxonomy" id="1190417"/>
    <lineage>
        <taxon>Bacteria</taxon>
        <taxon>Bacillati</taxon>
        <taxon>Actinomycetota</taxon>
        <taxon>Actinomycetes</taxon>
        <taxon>Geodermatophilales</taxon>
        <taxon>Geodermatophilaceae</taxon>
        <taxon>Geodermatophilus</taxon>
    </lineage>
</organism>
<proteinExistence type="predicted"/>
<feature type="chain" id="PRO_5011517436" evidence="1">
    <location>
        <begin position="29"/>
        <end position="79"/>
    </location>
</feature>
<keyword evidence="1" id="KW-0732">Signal</keyword>
<evidence type="ECO:0000313" key="2">
    <source>
        <dbReference type="EMBL" id="SDC92272.1"/>
    </source>
</evidence>
<name>A0A1G6QIG5_9ACTN</name>
<gene>
    <name evidence="2" type="ORF">SAMN05660690_2944</name>
</gene>
<sequence length="79" mass="7765">MPVSASRLATVLGFAIASLVATAPSALAAPSLNDHNCAGTVVSSLAEPGFGPFVASSAQAQAVDNFGLANCGQPPRNNP</sequence>
<feature type="signal peptide" evidence="1">
    <location>
        <begin position="1"/>
        <end position="28"/>
    </location>
</feature>
<keyword evidence="3" id="KW-1185">Reference proteome</keyword>